<reference evidence="2" key="1">
    <citation type="journal article" date="2021" name="Proc. Natl. Acad. Sci. U.S.A.">
        <title>A Catalog of Tens of Thousands of Viruses from Human Metagenomes Reveals Hidden Associations with Chronic Diseases.</title>
        <authorList>
            <person name="Tisza M.J."/>
            <person name="Buck C.B."/>
        </authorList>
    </citation>
    <scope>NUCLEOTIDE SEQUENCE</scope>
    <source>
        <strain evidence="2">Ctuch15</strain>
    </source>
</reference>
<dbReference type="EMBL" id="BK032731">
    <property type="protein sequence ID" value="DAF57313.1"/>
    <property type="molecule type" value="Genomic_DNA"/>
</dbReference>
<feature type="coiled-coil region" evidence="1">
    <location>
        <begin position="72"/>
        <end position="99"/>
    </location>
</feature>
<protein>
    <submittedName>
        <fullName evidence="2">Transcriptional regulator, MerR family regulator, MerR family, Protein.9A</fullName>
    </submittedName>
</protein>
<dbReference type="SUPFAM" id="SSF46689">
    <property type="entry name" value="Homeodomain-like"/>
    <property type="match status" value="1"/>
</dbReference>
<evidence type="ECO:0000313" key="2">
    <source>
        <dbReference type="EMBL" id="DAF57313.1"/>
    </source>
</evidence>
<name>A0A8S5T227_9CAUD</name>
<evidence type="ECO:0000256" key="1">
    <source>
        <dbReference type="SAM" id="Coils"/>
    </source>
</evidence>
<keyword evidence="1" id="KW-0175">Coiled coil</keyword>
<dbReference type="InterPro" id="IPR009057">
    <property type="entry name" value="Homeodomain-like_sf"/>
</dbReference>
<accession>A0A8S5T227</accession>
<sequence>MTMTRRPNNVKTKKDVMSVKDVAGYYGVSQSAVYRLRDENKLHQLPLPGVKFGRQEVEALAGIEWEYSATGYRRLKEENSRLEAENENLKKKIKKITSELLVISGEI</sequence>
<proteinExistence type="predicted"/>
<organism evidence="2">
    <name type="scientific">Podoviridae sp. ctuch15</name>
    <dbReference type="NCBI Taxonomy" id="2827752"/>
    <lineage>
        <taxon>Viruses</taxon>
        <taxon>Duplodnaviria</taxon>
        <taxon>Heunggongvirae</taxon>
        <taxon>Uroviricota</taxon>
        <taxon>Caudoviricetes</taxon>
    </lineage>
</organism>